<name>A0AB74UT00_9GAMM</name>
<gene>
    <name evidence="2" type="ORF">ACFYG5_14715</name>
</gene>
<evidence type="ECO:0000256" key="1">
    <source>
        <dbReference type="ARBA" id="ARBA00022679"/>
    </source>
</evidence>
<dbReference type="RefSeq" id="WP_395121080.1">
    <property type="nucleotide sequence ID" value="NZ_CP170721.1"/>
</dbReference>
<sequence length="545" mass="60781">MSATDKPGSGAARREQALTEHLRRAASTPDDGKLLLQAWTDATDAEWLALIQRLMLERDRCTWNMLQHALQAHPRSTALRQAQAGLLLQRGDARAAEELLRALLAEPSAQLASSFALARLLKGQGRMRAVADVMRGAFPASGGDLEQRIQAIELLDDCGRKHDAADLAEVEIAAGNADPRLHAYAGMLQAQLGRFDVARERYAFVAANSPQAPDWHVPQGLAGLQRYADAGHPDFALFRRYLAAPLNDDARTSLLFALGKAHDDIGEYAQAAHFLRDANSRAAAKAHWSRKRWARSIEVRRKRRLPAVTLEPEPGWTPVFIVGVPRSGTTLVARQLAEHALVCHRGESPWLPALAERIDGTEGGDYRQRLADAAATYAAQLRQDDAPAARWFIDKQPRNFLHVDLILSLFPNARIIQCQRRARDIALSLWMQSFHDRSLDFSCDFADIAAYIRGARQLMAGWQARYPHAVRTIRYEELTADPTTCLDGLTQWLGLPLSRVARTDDDHAISTASLWQARQPVHTHSVDRWRCYAPFLPELMQIAED</sequence>
<keyword evidence="1" id="KW-0808">Transferase</keyword>
<organism evidence="2">
    <name type="scientific">Rhodanobacter sp. FW102-FHT14D07</name>
    <dbReference type="NCBI Taxonomy" id="3351462"/>
    <lineage>
        <taxon>Bacteria</taxon>
        <taxon>Pseudomonadati</taxon>
        <taxon>Pseudomonadota</taxon>
        <taxon>Gammaproteobacteria</taxon>
        <taxon>Lysobacterales</taxon>
        <taxon>Rhodanobacteraceae</taxon>
        <taxon>Rhodanobacter</taxon>
    </lineage>
</organism>
<proteinExistence type="predicted"/>
<dbReference type="PANTHER" id="PTHR12788">
    <property type="entry name" value="PROTEIN-TYROSINE SULFOTRANSFERASE 2"/>
    <property type="match status" value="1"/>
</dbReference>
<dbReference type="InterPro" id="IPR011990">
    <property type="entry name" value="TPR-like_helical_dom_sf"/>
</dbReference>
<dbReference type="SUPFAM" id="SSF48452">
    <property type="entry name" value="TPR-like"/>
    <property type="match status" value="1"/>
</dbReference>
<accession>A0AB74UT00</accession>
<dbReference type="GO" id="GO:0008476">
    <property type="term" value="F:protein-tyrosine sulfotransferase activity"/>
    <property type="evidence" value="ECO:0007669"/>
    <property type="project" value="InterPro"/>
</dbReference>
<dbReference type="PANTHER" id="PTHR12788:SF10">
    <property type="entry name" value="PROTEIN-TYROSINE SULFOTRANSFERASE"/>
    <property type="match status" value="1"/>
</dbReference>
<dbReference type="SUPFAM" id="SSF52540">
    <property type="entry name" value="P-loop containing nucleoside triphosphate hydrolases"/>
    <property type="match status" value="1"/>
</dbReference>
<dbReference type="Gene3D" id="1.25.40.10">
    <property type="entry name" value="Tetratricopeptide repeat domain"/>
    <property type="match status" value="1"/>
</dbReference>
<protein>
    <submittedName>
        <fullName evidence="2">Tetratricopeptide repeat-containing sulfotransferase family protein</fullName>
    </submittedName>
</protein>
<dbReference type="EMBL" id="CP170721">
    <property type="protein sequence ID" value="XIA17801.1"/>
    <property type="molecule type" value="Genomic_DNA"/>
</dbReference>
<dbReference type="AlphaFoldDB" id="A0AB74UT00"/>
<reference evidence="2" key="1">
    <citation type="submission" date="2024-10" db="EMBL/GenBank/DDBJ databases">
        <authorList>
            <person name="Lesea H.P."/>
            <person name="Kuehl J.V."/>
            <person name="Chandonia J.-M."/>
        </authorList>
    </citation>
    <scope>NUCLEOTIDE SEQUENCE</scope>
    <source>
        <strain evidence="2">FW102-FHT14D07</strain>
    </source>
</reference>
<dbReference type="Pfam" id="PF13469">
    <property type="entry name" value="Sulfotransfer_3"/>
    <property type="match status" value="1"/>
</dbReference>
<evidence type="ECO:0000313" key="2">
    <source>
        <dbReference type="EMBL" id="XIA17801.1"/>
    </source>
</evidence>
<dbReference type="InterPro" id="IPR026634">
    <property type="entry name" value="TPST-like"/>
</dbReference>
<dbReference type="InterPro" id="IPR027417">
    <property type="entry name" value="P-loop_NTPase"/>
</dbReference>
<dbReference type="Gene3D" id="3.40.50.300">
    <property type="entry name" value="P-loop containing nucleotide triphosphate hydrolases"/>
    <property type="match status" value="1"/>
</dbReference>